<proteinExistence type="inferred from homology"/>
<dbReference type="Pfam" id="PF13561">
    <property type="entry name" value="adh_short_C2"/>
    <property type="match status" value="1"/>
</dbReference>
<keyword evidence="2" id="KW-0560">Oxidoreductase</keyword>
<organism evidence="3">
    <name type="scientific">freshwater metagenome</name>
    <dbReference type="NCBI Taxonomy" id="449393"/>
    <lineage>
        <taxon>unclassified sequences</taxon>
        <taxon>metagenomes</taxon>
        <taxon>ecological metagenomes</taxon>
    </lineage>
</organism>
<dbReference type="GO" id="GO:0016616">
    <property type="term" value="F:oxidoreductase activity, acting on the CH-OH group of donors, NAD or NADP as acceptor"/>
    <property type="evidence" value="ECO:0007669"/>
    <property type="project" value="TreeGrafter"/>
</dbReference>
<dbReference type="SUPFAM" id="SSF51735">
    <property type="entry name" value="NAD(P)-binding Rossmann-fold domains"/>
    <property type="match status" value="1"/>
</dbReference>
<dbReference type="PRINTS" id="PR00080">
    <property type="entry name" value="SDRFAMILY"/>
</dbReference>
<dbReference type="AlphaFoldDB" id="A0A6J6UM04"/>
<accession>A0A6J6UM04</accession>
<dbReference type="Gene3D" id="3.40.50.720">
    <property type="entry name" value="NAD(P)-binding Rossmann-like Domain"/>
    <property type="match status" value="1"/>
</dbReference>
<gene>
    <name evidence="3" type="ORF">UFOPK2850_01109</name>
</gene>
<protein>
    <submittedName>
        <fullName evidence="3">Unannotated protein</fullName>
    </submittedName>
</protein>
<dbReference type="EMBL" id="CAEZZH010000014">
    <property type="protein sequence ID" value="CAB4760782.1"/>
    <property type="molecule type" value="Genomic_DNA"/>
</dbReference>
<dbReference type="PRINTS" id="PR00081">
    <property type="entry name" value="GDHRDH"/>
</dbReference>
<dbReference type="PROSITE" id="PS00061">
    <property type="entry name" value="ADH_SHORT"/>
    <property type="match status" value="1"/>
</dbReference>
<name>A0A6J6UM04_9ZZZZ</name>
<evidence type="ECO:0000256" key="1">
    <source>
        <dbReference type="ARBA" id="ARBA00006484"/>
    </source>
</evidence>
<dbReference type="FunFam" id="3.40.50.720:FF:000084">
    <property type="entry name" value="Short-chain dehydrogenase reductase"/>
    <property type="match status" value="1"/>
</dbReference>
<evidence type="ECO:0000256" key="2">
    <source>
        <dbReference type="ARBA" id="ARBA00023002"/>
    </source>
</evidence>
<dbReference type="InterPro" id="IPR036291">
    <property type="entry name" value="NAD(P)-bd_dom_sf"/>
</dbReference>
<sequence>MSYRGIFDLSGKTAVVTGARKGIGFAMASILAEFGANIIAVSSKQEPDDELKKVVTSHGVEFSAMACDLRERSETKKLISTLKDSKIDILVNNAGIANRGVVLEHTDEQWDQTIEIDLNAPFLLSREFARGMAARGSGKIIFTASMWTFLGGKNVISYTAAKSALGGLTRGLSNELSPMGINVNAIAPGFIETDINNAVRQDKARFEFLTSRIPMGRWGKPNDLAGATLFLSSAASDYVSGVVLPVDGGYLAN</sequence>
<dbReference type="InterPro" id="IPR020904">
    <property type="entry name" value="Sc_DH/Rdtase_CS"/>
</dbReference>
<comment type="similarity">
    <text evidence="1">Belongs to the short-chain dehydrogenases/reductases (SDR) family.</text>
</comment>
<dbReference type="PANTHER" id="PTHR42760">
    <property type="entry name" value="SHORT-CHAIN DEHYDROGENASES/REDUCTASES FAMILY MEMBER"/>
    <property type="match status" value="1"/>
</dbReference>
<dbReference type="InterPro" id="IPR002347">
    <property type="entry name" value="SDR_fam"/>
</dbReference>
<dbReference type="PANTHER" id="PTHR42760:SF5">
    <property type="entry name" value="2-DEHYDRO-3-DEOXY-D-GLUCONATE 5-DEHYDROGENASE"/>
    <property type="match status" value="1"/>
</dbReference>
<evidence type="ECO:0000313" key="3">
    <source>
        <dbReference type="EMBL" id="CAB4760782.1"/>
    </source>
</evidence>
<reference evidence="3" key="1">
    <citation type="submission" date="2020-05" db="EMBL/GenBank/DDBJ databases">
        <authorList>
            <person name="Chiriac C."/>
            <person name="Salcher M."/>
            <person name="Ghai R."/>
            <person name="Kavagutti S V."/>
        </authorList>
    </citation>
    <scope>NUCLEOTIDE SEQUENCE</scope>
</reference>